<dbReference type="SMART" id="SM01130">
    <property type="entry name" value="DHDPS"/>
    <property type="match status" value="1"/>
</dbReference>
<keyword evidence="1 3" id="KW-0456">Lyase</keyword>
<reference evidence="4 5" key="1">
    <citation type="submission" date="2024-04" db="EMBL/GenBank/DDBJ databases">
        <title>Phyllosticta paracitricarpa is synonymous to the EU quarantine fungus P. citricarpa based on phylogenomic analyses.</title>
        <authorList>
            <consortium name="Lawrence Berkeley National Laboratory"/>
            <person name="Van ingen-buijs V.A."/>
            <person name="Van westerhoven A.C."/>
            <person name="Haridas S."/>
            <person name="Skiadas P."/>
            <person name="Martin F."/>
            <person name="Groenewald J.Z."/>
            <person name="Crous P.W."/>
            <person name="Seidl M.F."/>
        </authorList>
    </citation>
    <scope>NUCLEOTIDE SEQUENCE [LARGE SCALE GENOMIC DNA]</scope>
    <source>
        <strain evidence="4 5">CPC 17464</strain>
    </source>
</reference>
<dbReference type="RefSeq" id="XP_066657911.1">
    <property type="nucleotide sequence ID" value="XM_066799523.1"/>
</dbReference>
<comment type="caution">
    <text evidence="4">The sequence shown here is derived from an EMBL/GenBank/DDBJ whole genome shotgun (WGS) entry which is preliminary data.</text>
</comment>
<keyword evidence="5" id="KW-1185">Reference proteome</keyword>
<dbReference type="Pfam" id="PF00701">
    <property type="entry name" value="DHDPS"/>
    <property type="match status" value="1"/>
</dbReference>
<dbReference type="PANTHER" id="PTHR12128:SF68">
    <property type="entry name" value="DIHYDRODIPICOLINATE SYNTHETASE"/>
    <property type="match status" value="1"/>
</dbReference>
<organism evidence="4 5">
    <name type="scientific">Phyllosticta citribraziliensis</name>
    <dbReference type="NCBI Taxonomy" id="989973"/>
    <lineage>
        <taxon>Eukaryota</taxon>
        <taxon>Fungi</taxon>
        <taxon>Dikarya</taxon>
        <taxon>Ascomycota</taxon>
        <taxon>Pezizomycotina</taxon>
        <taxon>Dothideomycetes</taxon>
        <taxon>Dothideomycetes incertae sedis</taxon>
        <taxon>Botryosphaeriales</taxon>
        <taxon>Phyllostictaceae</taxon>
        <taxon>Phyllosticta</taxon>
    </lineage>
</organism>
<proteinExistence type="inferred from homology"/>
<accession>A0ABR1M0I6</accession>
<dbReference type="Proteomes" id="UP001360953">
    <property type="component" value="Unassembled WGS sequence"/>
</dbReference>
<evidence type="ECO:0000256" key="1">
    <source>
        <dbReference type="ARBA" id="ARBA00023239"/>
    </source>
</evidence>
<evidence type="ECO:0000256" key="2">
    <source>
        <dbReference type="ARBA" id="ARBA00023270"/>
    </source>
</evidence>
<dbReference type="PIRSF" id="PIRSF001365">
    <property type="entry name" value="DHDPS"/>
    <property type="match status" value="1"/>
</dbReference>
<evidence type="ECO:0000313" key="4">
    <source>
        <dbReference type="EMBL" id="KAK7540980.1"/>
    </source>
</evidence>
<evidence type="ECO:0000256" key="3">
    <source>
        <dbReference type="PIRNR" id="PIRNR001365"/>
    </source>
</evidence>
<dbReference type="SUPFAM" id="SSF51569">
    <property type="entry name" value="Aldolase"/>
    <property type="match status" value="1"/>
</dbReference>
<dbReference type="PANTHER" id="PTHR12128">
    <property type="entry name" value="DIHYDRODIPICOLINATE SYNTHASE"/>
    <property type="match status" value="1"/>
</dbReference>
<gene>
    <name evidence="4" type="ORF">J3D65DRAFT_617088</name>
</gene>
<evidence type="ECO:0008006" key="6">
    <source>
        <dbReference type="Google" id="ProtNLM"/>
    </source>
</evidence>
<sequence length="325" mass="34717">MVTSPPKGIYVPVPTFFAAPTSPTEEHAAPLDVPTQAAHAVYLARNGIRGLVILGSTGEAVHITNEERFAVLSGVRAELEAAGFPDYPILAGTATQSVDETVAQLADAKRAGVQWGMVLAPGYFASAVSQWGLTRWFEHVADKSPIPILVYHYPGVSNNVVISASTMERLAQHPNIVGCKLSHGNLDDFALVGLNPNIDVEGKFRPFTGLGQVLLPVLTLNGAGAIDGLAAVFPKTVVRIFNLFESDRLGALDEIRKLQYTVAKGEKLLAKWGVIGVKEAISRLRGYGVRDGGRVPLQGGFPGGDAEWEQWKGAMAELEAVEKTL</sequence>
<dbReference type="PRINTS" id="PR00146">
    <property type="entry name" value="DHPICSNTHASE"/>
</dbReference>
<dbReference type="PROSITE" id="PS00665">
    <property type="entry name" value="DHDPS_1"/>
    <property type="match status" value="1"/>
</dbReference>
<dbReference type="EMBL" id="JBBPEH010000003">
    <property type="protein sequence ID" value="KAK7540980.1"/>
    <property type="molecule type" value="Genomic_DNA"/>
</dbReference>
<dbReference type="CDD" id="cd00408">
    <property type="entry name" value="DHDPS-like"/>
    <property type="match status" value="1"/>
</dbReference>
<protein>
    <recommendedName>
        <fullName evidence="6">Dihydrodipicolinate synthase</fullName>
    </recommendedName>
</protein>
<dbReference type="InterPro" id="IPR020624">
    <property type="entry name" value="Schiff_base-form_aldolases_CS"/>
</dbReference>
<keyword evidence="2" id="KW-0704">Schiff base</keyword>
<dbReference type="InterPro" id="IPR013785">
    <property type="entry name" value="Aldolase_TIM"/>
</dbReference>
<dbReference type="Gene3D" id="3.20.20.70">
    <property type="entry name" value="Aldolase class I"/>
    <property type="match status" value="1"/>
</dbReference>
<comment type="similarity">
    <text evidence="3">Belongs to the DapA family.</text>
</comment>
<evidence type="ECO:0000313" key="5">
    <source>
        <dbReference type="Proteomes" id="UP001360953"/>
    </source>
</evidence>
<name>A0ABR1M0I6_9PEZI</name>
<dbReference type="GeneID" id="92032429"/>
<dbReference type="InterPro" id="IPR002220">
    <property type="entry name" value="DapA-like"/>
</dbReference>